<sequence>MSSYARRSASPQASRESQNQKHISHARSRSDDRRRRQGTITDCGRHSNEWLFGGFSFRDTVRDGVDRLRHQRQKS</sequence>
<comment type="caution">
    <text evidence="2">The sequence shown here is derived from an EMBL/GenBank/DDBJ whole genome shotgun (WGS) entry which is preliminary data.</text>
</comment>
<proteinExistence type="predicted"/>
<name>A0A5M3YLX9_ASPTE</name>
<evidence type="ECO:0000256" key="1">
    <source>
        <dbReference type="SAM" id="MobiDB-lite"/>
    </source>
</evidence>
<dbReference type="OrthoDB" id="5089392at2759"/>
<gene>
    <name evidence="2" type="ORF">ATEIFO6365_0001058300</name>
</gene>
<protein>
    <submittedName>
        <fullName evidence="2">Uncharacterized protein</fullName>
    </submittedName>
</protein>
<reference evidence="2 3" key="1">
    <citation type="submission" date="2020-01" db="EMBL/GenBank/DDBJ databases">
        <title>Aspergillus terreus IFO 6365 whole genome shotgun sequence.</title>
        <authorList>
            <person name="Kanamasa S."/>
            <person name="Takahashi H."/>
        </authorList>
    </citation>
    <scope>NUCLEOTIDE SEQUENCE [LARGE SCALE GENOMIC DNA]</scope>
    <source>
        <strain evidence="2 3">IFO 6365</strain>
    </source>
</reference>
<keyword evidence="3" id="KW-1185">Reference proteome</keyword>
<evidence type="ECO:0000313" key="3">
    <source>
        <dbReference type="Proteomes" id="UP000452235"/>
    </source>
</evidence>
<dbReference type="AlphaFoldDB" id="A0A5M3YLX9"/>
<dbReference type="Proteomes" id="UP000452235">
    <property type="component" value="Unassembled WGS sequence"/>
</dbReference>
<evidence type="ECO:0000313" key="2">
    <source>
        <dbReference type="EMBL" id="GFF12360.1"/>
    </source>
</evidence>
<feature type="compositionally biased region" description="Polar residues" evidence="1">
    <location>
        <begin position="1"/>
        <end position="21"/>
    </location>
</feature>
<feature type="region of interest" description="Disordered" evidence="1">
    <location>
        <begin position="1"/>
        <end position="45"/>
    </location>
</feature>
<accession>A0A5M3YLX9</accession>
<dbReference type="EMBL" id="BLJY01000001">
    <property type="protein sequence ID" value="GFF12360.1"/>
    <property type="molecule type" value="Genomic_DNA"/>
</dbReference>
<organism evidence="2 3">
    <name type="scientific">Aspergillus terreus</name>
    <dbReference type="NCBI Taxonomy" id="33178"/>
    <lineage>
        <taxon>Eukaryota</taxon>
        <taxon>Fungi</taxon>
        <taxon>Dikarya</taxon>
        <taxon>Ascomycota</taxon>
        <taxon>Pezizomycotina</taxon>
        <taxon>Eurotiomycetes</taxon>
        <taxon>Eurotiomycetidae</taxon>
        <taxon>Eurotiales</taxon>
        <taxon>Aspergillaceae</taxon>
        <taxon>Aspergillus</taxon>
        <taxon>Aspergillus subgen. Circumdati</taxon>
    </lineage>
</organism>